<dbReference type="InterPro" id="IPR000560">
    <property type="entry name" value="His_Pase_clade-2"/>
</dbReference>
<dbReference type="SUPFAM" id="SSF53254">
    <property type="entry name" value="Phosphoglycerate mutase-like"/>
    <property type="match status" value="1"/>
</dbReference>
<evidence type="ECO:0000313" key="3">
    <source>
        <dbReference type="Proteomes" id="UP000224634"/>
    </source>
</evidence>
<dbReference type="GO" id="GO:0009277">
    <property type="term" value="C:fungal-type cell wall"/>
    <property type="evidence" value="ECO:0007669"/>
    <property type="project" value="TreeGrafter"/>
</dbReference>
<dbReference type="Gene3D" id="3.40.50.1240">
    <property type="entry name" value="Phosphoglycerate mutase-like"/>
    <property type="match status" value="1"/>
</dbReference>
<dbReference type="CDD" id="cd07061">
    <property type="entry name" value="HP_HAP_like"/>
    <property type="match status" value="1"/>
</dbReference>
<dbReference type="STRING" id="1447883.A0A2B7XX55"/>
<evidence type="ECO:0000256" key="1">
    <source>
        <dbReference type="ARBA" id="ARBA00022801"/>
    </source>
</evidence>
<dbReference type="GO" id="GO:0003993">
    <property type="term" value="F:acid phosphatase activity"/>
    <property type="evidence" value="ECO:0007669"/>
    <property type="project" value="TreeGrafter"/>
</dbReference>
<proteinExistence type="predicted"/>
<name>A0A2B7XX55_POLH7</name>
<dbReference type="InterPro" id="IPR029033">
    <property type="entry name" value="His_PPase_superfam"/>
</dbReference>
<dbReference type="PANTHER" id="PTHR20963">
    <property type="entry name" value="MULTIPLE INOSITOL POLYPHOSPHATE PHOSPHATASE-RELATED"/>
    <property type="match status" value="1"/>
</dbReference>
<dbReference type="PANTHER" id="PTHR20963:SF18">
    <property type="entry name" value="ACID PHOSPHATASE PHO11-RELATED"/>
    <property type="match status" value="1"/>
</dbReference>
<gene>
    <name evidence="2" type="ORF">AJ80_06345</name>
</gene>
<dbReference type="Proteomes" id="UP000224634">
    <property type="component" value="Unassembled WGS sequence"/>
</dbReference>
<dbReference type="Pfam" id="PF00328">
    <property type="entry name" value="His_Phos_2"/>
    <property type="match status" value="1"/>
</dbReference>
<organism evidence="2 3">
    <name type="scientific">Polytolypa hystricis (strain UAMH7299)</name>
    <dbReference type="NCBI Taxonomy" id="1447883"/>
    <lineage>
        <taxon>Eukaryota</taxon>
        <taxon>Fungi</taxon>
        <taxon>Dikarya</taxon>
        <taxon>Ascomycota</taxon>
        <taxon>Pezizomycotina</taxon>
        <taxon>Eurotiomycetes</taxon>
        <taxon>Eurotiomycetidae</taxon>
        <taxon>Onygenales</taxon>
        <taxon>Onygenales incertae sedis</taxon>
        <taxon>Polytolypa</taxon>
    </lineage>
</organism>
<accession>A0A2B7XX55</accession>
<evidence type="ECO:0008006" key="4">
    <source>
        <dbReference type="Google" id="ProtNLM"/>
    </source>
</evidence>
<sequence>MNGSLAFVNNWTYFTDRPEDHFGQLTRTGPYAGTLQAFTTGVRLRTRYSHLVPSGRTTRFWASDSNRVIETAKYFAAGFFDLNWESDGLAALEVIPETAEREADTLTPGDTCTNYVEDLEFGHDYGVNTLIEFHEVYIPAISERLAVHNPNINFTNYDVFSMQEMCGFETLLHGSSSWCDVFTQDDWLHFEYARDLVHYYRGGPGNRFGPVMGWLWLNATTELLLSPPEAGQLYFSFVHDGDIGPMLAALDIFQDDFYDPKLPKGNIATDRKWRASQIMPMGGRIILERLSCPSTASEEGIENENLTKQFIRINVNDGIIALPGCNSGPGHSCPLAEFSERVRLRGIEAGDFGTVCGLADGHAKRISFLHQ</sequence>
<evidence type="ECO:0000313" key="2">
    <source>
        <dbReference type="EMBL" id="PGH13351.1"/>
    </source>
</evidence>
<dbReference type="EMBL" id="PDNA01000105">
    <property type="protein sequence ID" value="PGH13351.1"/>
    <property type="molecule type" value="Genomic_DNA"/>
</dbReference>
<protein>
    <recommendedName>
        <fullName evidence="4">Phosphoglycerate mutase-like protein</fullName>
    </recommendedName>
</protein>
<keyword evidence="1" id="KW-0378">Hydrolase</keyword>
<dbReference type="OrthoDB" id="6509975at2759"/>
<comment type="caution">
    <text evidence="2">The sequence shown here is derived from an EMBL/GenBank/DDBJ whole genome shotgun (WGS) entry which is preliminary data.</text>
</comment>
<reference evidence="2 3" key="1">
    <citation type="submission" date="2017-10" db="EMBL/GenBank/DDBJ databases">
        <title>Comparative genomics in systemic dimorphic fungi from Ajellomycetaceae.</title>
        <authorList>
            <person name="Munoz J.F."/>
            <person name="Mcewen J.G."/>
            <person name="Clay O.K."/>
            <person name="Cuomo C.A."/>
        </authorList>
    </citation>
    <scope>NUCLEOTIDE SEQUENCE [LARGE SCALE GENOMIC DNA]</scope>
    <source>
        <strain evidence="2 3">UAMH7299</strain>
    </source>
</reference>
<keyword evidence="3" id="KW-1185">Reference proteome</keyword>
<dbReference type="AlphaFoldDB" id="A0A2B7XX55"/>